<dbReference type="RefSeq" id="XP_038781096.1">
    <property type="nucleotide sequence ID" value="XM_038936200.1"/>
</dbReference>
<dbReference type="PROSITE" id="PS50879">
    <property type="entry name" value="RNASE_H_1"/>
    <property type="match status" value="1"/>
</dbReference>
<protein>
    <recommendedName>
        <fullName evidence="3">ribonuclease H</fullName>
        <ecNumber evidence="3">3.1.26.4</ecNumber>
    </recommendedName>
</protein>
<proteinExistence type="inferred from homology"/>
<evidence type="ECO:0000313" key="11">
    <source>
        <dbReference type="Proteomes" id="UP000596902"/>
    </source>
</evidence>
<dbReference type="InterPro" id="IPR002156">
    <property type="entry name" value="RNaseH_domain"/>
</dbReference>
<organism evidence="10 11">
    <name type="scientific">Alternaria burnsii</name>
    <dbReference type="NCBI Taxonomy" id="1187904"/>
    <lineage>
        <taxon>Eukaryota</taxon>
        <taxon>Fungi</taxon>
        <taxon>Dikarya</taxon>
        <taxon>Ascomycota</taxon>
        <taxon>Pezizomycotina</taxon>
        <taxon>Dothideomycetes</taxon>
        <taxon>Pleosporomycetidae</taxon>
        <taxon>Pleosporales</taxon>
        <taxon>Pleosporineae</taxon>
        <taxon>Pleosporaceae</taxon>
        <taxon>Alternaria</taxon>
        <taxon>Alternaria sect. Alternaria</taxon>
    </lineage>
</organism>
<dbReference type="Pfam" id="PF00075">
    <property type="entry name" value="RNase_H"/>
    <property type="match status" value="1"/>
</dbReference>
<dbReference type="PANTHER" id="PTHR10642">
    <property type="entry name" value="RIBONUCLEASE H1"/>
    <property type="match status" value="1"/>
</dbReference>
<evidence type="ECO:0000256" key="2">
    <source>
        <dbReference type="ARBA" id="ARBA00005300"/>
    </source>
</evidence>
<gene>
    <name evidence="10" type="ORF">GT037_011153</name>
</gene>
<keyword evidence="5" id="KW-0479">Metal-binding</keyword>
<evidence type="ECO:0000313" key="10">
    <source>
        <dbReference type="EMBL" id="KAF7670702.1"/>
    </source>
</evidence>
<comment type="catalytic activity">
    <reaction evidence="1">
        <text>Endonucleolytic cleavage to 5'-phosphomonoester.</text>
        <dbReference type="EC" id="3.1.26.4"/>
    </reaction>
</comment>
<keyword evidence="7" id="KW-0378">Hydrolase</keyword>
<dbReference type="InterPro" id="IPR036397">
    <property type="entry name" value="RNaseH_sf"/>
</dbReference>
<comment type="caution">
    <text evidence="10">The sequence shown here is derived from an EMBL/GenBank/DDBJ whole genome shotgun (WGS) entry which is preliminary data.</text>
</comment>
<dbReference type="SUPFAM" id="SSF53098">
    <property type="entry name" value="Ribonuclease H-like"/>
    <property type="match status" value="1"/>
</dbReference>
<evidence type="ECO:0000256" key="7">
    <source>
        <dbReference type="ARBA" id="ARBA00022801"/>
    </source>
</evidence>
<dbReference type="GO" id="GO:0003676">
    <property type="term" value="F:nucleic acid binding"/>
    <property type="evidence" value="ECO:0007669"/>
    <property type="project" value="InterPro"/>
</dbReference>
<dbReference type="GO" id="GO:0043137">
    <property type="term" value="P:DNA replication, removal of RNA primer"/>
    <property type="evidence" value="ECO:0007669"/>
    <property type="project" value="TreeGrafter"/>
</dbReference>
<evidence type="ECO:0000256" key="4">
    <source>
        <dbReference type="ARBA" id="ARBA00022722"/>
    </source>
</evidence>
<keyword evidence="6" id="KW-0255">Endonuclease</keyword>
<dbReference type="GO" id="GO:0046872">
    <property type="term" value="F:metal ion binding"/>
    <property type="evidence" value="ECO:0007669"/>
    <property type="project" value="UniProtKB-KW"/>
</dbReference>
<accession>A0A8H7ASD4</accession>
<keyword evidence="11" id="KW-1185">Reference proteome</keyword>
<dbReference type="GO" id="GO:0004523">
    <property type="term" value="F:RNA-DNA hybrid ribonuclease activity"/>
    <property type="evidence" value="ECO:0007669"/>
    <property type="project" value="UniProtKB-EC"/>
</dbReference>
<reference evidence="10" key="2">
    <citation type="submission" date="2020-08" db="EMBL/GenBank/DDBJ databases">
        <title>Draft Genome Sequence of Cumin Blight Pathogen Alternaria burnsii.</title>
        <authorList>
            <person name="Feng Z."/>
        </authorList>
    </citation>
    <scope>NUCLEOTIDE SEQUENCE</scope>
    <source>
        <strain evidence="10">CBS107.38</strain>
    </source>
</reference>
<comment type="similarity">
    <text evidence="2">Belongs to the RNase H family.</text>
</comment>
<evidence type="ECO:0000256" key="6">
    <source>
        <dbReference type="ARBA" id="ARBA00022759"/>
    </source>
</evidence>
<dbReference type="AlphaFoldDB" id="A0A8H7ASD4"/>
<keyword evidence="4" id="KW-0540">Nuclease</keyword>
<dbReference type="EC" id="3.1.26.4" evidence="3"/>
<feature type="compositionally biased region" description="Basic residues" evidence="8">
    <location>
        <begin position="162"/>
        <end position="178"/>
    </location>
</feature>
<dbReference type="GeneID" id="62209378"/>
<sequence length="205" mass="23212">NSSGSVDENQINQRAELTALWDVLTRLQWTEKALIVADSTYTIGAVKFWHTRQKIRSWKKPQGISFANMDLIEAIVEILRRRRKAGGITDFCWVKGHSGDAGNDVADRLASFAAHRAFERLHGEPYRNEPRSLSHCWNAAPPGWRVIKLPNGDEDIVRIDKKAKRPAKRQAAHNKKGARVADGHARKYAAERIALRRSRIEASDN</sequence>
<reference evidence="10" key="1">
    <citation type="submission" date="2020-01" db="EMBL/GenBank/DDBJ databases">
        <authorList>
            <person name="Feng Z.H.Z."/>
        </authorList>
    </citation>
    <scope>NUCLEOTIDE SEQUENCE</scope>
    <source>
        <strain evidence="10">CBS107.38</strain>
    </source>
</reference>
<dbReference type="PANTHER" id="PTHR10642:SF26">
    <property type="entry name" value="RIBONUCLEASE H1"/>
    <property type="match status" value="1"/>
</dbReference>
<dbReference type="InterPro" id="IPR012337">
    <property type="entry name" value="RNaseH-like_sf"/>
</dbReference>
<dbReference type="InterPro" id="IPR050092">
    <property type="entry name" value="RNase_H"/>
</dbReference>
<feature type="domain" description="RNase H type-1" evidence="9">
    <location>
        <begin position="1"/>
        <end position="115"/>
    </location>
</feature>
<dbReference type="Proteomes" id="UP000596902">
    <property type="component" value="Unassembled WGS sequence"/>
</dbReference>
<evidence type="ECO:0000256" key="3">
    <source>
        <dbReference type="ARBA" id="ARBA00012180"/>
    </source>
</evidence>
<evidence type="ECO:0000259" key="9">
    <source>
        <dbReference type="PROSITE" id="PS50879"/>
    </source>
</evidence>
<dbReference type="Gene3D" id="3.30.420.10">
    <property type="entry name" value="Ribonuclease H-like superfamily/Ribonuclease H"/>
    <property type="match status" value="1"/>
</dbReference>
<feature type="non-terminal residue" evidence="10">
    <location>
        <position position="1"/>
    </location>
</feature>
<evidence type="ECO:0000256" key="5">
    <source>
        <dbReference type="ARBA" id="ARBA00022723"/>
    </source>
</evidence>
<feature type="region of interest" description="Disordered" evidence="8">
    <location>
        <begin position="162"/>
        <end position="183"/>
    </location>
</feature>
<evidence type="ECO:0000256" key="8">
    <source>
        <dbReference type="SAM" id="MobiDB-lite"/>
    </source>
</evidence>
<dbReference type="EMBL" id="JAAABM010000029">
    <property type="protein sequence ID" value="KAF7670702.1"/>
    <property type="molecule type" value="Genomic_DNA"/>
</dbReference>
<name>A0A8H7ASD4_9PLEO</name>
<evidence type="ECO:0000256" key="1">
    <source>
        <dbReference type="ARBA" id="ARBA00000077"/>
    </source>
</evidence>